<protein>
    <submittedName>
        <fullName evidence="1">Uncharacterized protein</fullName>
    </submittedName>
</protein>
<accession>A0A831ER23</accession>
<gene>
    <name evidence="1" type="ORF">BN437_2180</name>
</gene>
<dbReference type="AlphaFoldDB" id="A0A831ER23"/>
<organism evidence="1 2">
    <name type="scientific">Erwinia amylovora NBRC 12687 = CFBP 1232</name>
    <dbReference type="NCBI Taxonomy" id="1219359"/>
    <lineage>
        <taxon>Bacteria</taxon>
        <taxon>Pseudomonadati</taxon>
        <taxon>Pseudomonadota</taxon>
        <taxon>Gammaproteobacteria</taxon>
        <taxon>Enterobacterales</taxon>
        <taxon>Erwiniaceae</taxon>
        <taxon>Erwinia</taxon>
    </lineage>
</organism>
<evidence type="ECO:0000313" key="2">
    <source>
        <dbReference type="Proteomes" id="UP000013111"/>
    </source>
</evidence>
<evidence type="ECO:0000313" key="1">
    <source>
        <dbReference type="EMBL" id="CCO94107.1"/>
    </source>
</evidence>
<dbReference type="EMBL" id="CAPB01000022">
    <property type="protein sequence ID" value="CCO94107.1"/>
    <property type="molecule type" value="Genomic_DNA"/>
</dbReference>
<reference evidence="1 2" key="2">
    <citation type="submission" date="2013-04" db="EMBL/GenBank/DDBJ databases">
        <title>Comparative genomics of 12 strains of Erwinia amylovora identifies a pan-genome with a large conserved core and provides insights into host specificity.</title>
        <authorList>
            <person name="Mann R.A."/>
            <person name="Smits T.H.M."/>
            <person name="Buehlmann A."/>
            <person name="Blom J."/>
            <person name="Goesmann A."/>
            <person name="Frey J.E."/>
            <person name="Plummer K.M."/>
            <person name="Beer S.V."/>
            <person name="Luck J."/>
            <person name="Duffy B."/>
            <person name="Rodoni B."/>
        </authorList>
    </citation>
    <scope>NUCLEOTIDE SEQUENCE [LARGE SCALE GENOMIC DNA]</scope>
    <source>
        <strain evidence="2">CFBP 1232</strain>
    </source>
</reference>
<dbReference type="Proteomes" id="UP000013111">
    <property type="component" value="Unassembled WGS sequence"/>
</dbReference>
<reference evidence="1 2" key="1">
    <citation type="submission" date="2012-11" db="EMBL/GenBank/DDBJ databases">
        <authorList>
            <person name="Linke B."/>
        </authorList>
    </citation>
    <scope>NUCLEOTIDE SEQUENCE [LARGE SCALE GENOMIC DNA]</scope>
    <source>
        <strain evidence="2">CFBP 1232</strain>
    </source>
</reference>
<sequence>MIHRRPWLVDDIPRCPQIDFNPMHSERQINQERAGFRWVPKGGFFICVNALKRLHC</sequence>
<name>A0A831ER23_ERWAM</name>
<comment type="caution">
    <text evidence="1">The sequence shown here is derived from an EMBL/GenBank/DDBJ whole genome shotgun (WGS) entry which is preliminary data.</text>
</comment>
<proteinExistence type="predicted"/>